<evidence type="ECO:0000256" key="6">
    <source>
        <dbReference type="ARBA" id="ARBA00023136"/>
    </source>
</evidence>
<evidence type="ECO:0000256" key="4">
    <source>
        <dbReference type="ARBA" id="ARBA00022692"/>
    </source>
</evidence>
<organism evidence="11 12">
    <name type="scientific">Rheinheimera marina</name>
    <dbReference type="NCBI Taxonomy" id="1774958"/>
    <lineage>
        <taxon>Bacteria</taxon>
        <taxon>Pseudomonadati</taxon>
        <taxon>Pseudomonadota</taxon>
        <taxon>Gammaproteobacteria</taxon>
        <taxon>Chromatiales</taxon>
        <taxon>Chromatiaceae</taxon>
        <taxon>Rheinheimera</taxon>
    </lineage>
</organism>
<keyword evidence="12" id="KW-1185">Reference proteome</keyword>
<evidence type="ECO:0000256" key="9">
    <source>
        <dbReference type="SAM" id="Phobius"/>
    </source>
</evidence>
<dbReference type="InterPro" id="IPR025713">
    <property type="entry name" value="MotB-like_N_dom"/>
</dbReference>
<evidence type="ECO:0000256" key="7">
    <source>
        <dbReference type="PROSITE-ProRule" id="PRU00473"/>
    </source>
</evidence>
<feature type="region of interest" description="Disordered" evidence="8">
    <location>
        <begin position="310"/>
        <end position="330"/>
    </location>
</feature>
<dbReference type="RefSeq" id="WP_377336372.1">
    <property type="nucleotide sequence ID" value="NZ_JBHSGB010000017.1"/>
</dbReference>
<dbReference type="InterPro" id="IPR050330">
    <property type="entry name" value="Bact_OuterMem_StrucFunc"/>
</dbReference>
<evidence type="ECO:0000256" key="8">
    <source>
        <dbReference type="SAM" id="MobiDB-lite"/>
    </source>
</evidence>
<evidence type="ECO:0000256" key="3">
    <source>
        <dbReference type="ARBA" id="ARBA00022475"/>
    </source>
</evidence>
<comment type="caution">
    <text evidence="11">The sequence shown here is derived from an EMBL/GenBank/DDBJ whole genome shotgun (WGS) entry which is preliminary data.</text>
</comment>
<accession>A0ABV9JRJ6</accession>
<dbReference type="SUPFAM" id="SSF103088">
    <property type="entry name" value="OmpA-like"/>
    <property type="match status" value="1"/>
</dbReference>
<dbReference type="Pfam" id="PF13677">
    <property type="entry name" value="MotB_plug"/>
    <property type="match status" value="1"/>
</dbReference>
<protein>
    <submittedName>
        <fullName evidence="11">OmpA family protein</fullName>
    </submittedName>
</protein>
<keyword evidence="4 9" id="KW-0812">Transmembrane</keyword>
<dbReference type="InterPro" id="IPR036737">
    <property type="entry name" value="OmpA-like_sf"/>
</dbReference>
<dbReference type="EMBL" id="JBHSGB010000017">
    <property type="protein sequence ID" value="MFC4656883.1"/>
    <property type="molecule type" value="Genomic_DNA"/>
</dbReference>
<keyword evidence="5 9" id="KW-1133">Transmembrane helix</keyword>
<keyword evidence="3" id="KW-1003">Cell membrane</keyword>
<keyword evidence="6 7" id="KW-0472">Membrane</keyword>
<reference evidence="12" key="1">
    <citation type="journal article" date="2019" name="Int. J. Syst. Evol. Microbiol.">
        <title>The Global Catalogue of Microorganisms (GCM) 10K type strain sequencing project: providing services to taxonomists for standard genome sequencing and annotation.</title>
        <authorList>
            <consortium name="The Broad Institute Genomics Platform"/>
            <consortium name="The Broad Institute Genome Sequencing Center for Infectious Disease"/>
            <person name="Wu L."/>
            <person name="Ma J."/>
        </authorList>
    </citation>
    <scope>NUCLEOTIDE SEQUENCE [LARGE SCALE GENOMIC DNA]</scope>
    <source>
        <strain evidence="12">DT28</strain>
    </source>
</reference>
<gene>
    <name evidence="11" type="ORF">ACFO3I_17830</name>
</gene>
<evidence type="ECO:0000313" key="12">
    <source>
        <dbReference type="Proteomes" id="UP001595962"/>
    </source>
</evidence>
<dbReference type="Gene3D" id="3.30.1330.60">
    <property type="entry name" value="OmpA-like domain"/>
    <property type="match status" value="1"/>
</dbReference>
<dbReference type="InterPro" id="IPR006665">
    <property type="entry name" value="OmpA-like"/>
</dbReference>
<evidence type="ECO:0000256" key="5">
    <source>
        <dbReference type="ARBA" id="ARBA00022989"/>
    </source>
</evidence>
<proteinExistence type="inferred from homology"/>
<feature type="transmembrane region" description="Helical" evidence="9">
    <location>
        <begin position="21"/>
        <end position="41"/>
    </location>
</feature>
<evidence type="ECO:0000259" key="10">
    <source>
        <dbReference type="PROSITE" id="PS51123"/>
    </source>
</evidence>
<feature type="region of interest" description="Disordered" evidence="8">
    <location>
        <begin position="275"/>
        <end position="295"/>
    </location>
</feature>
<dbReference type="PANTHER" id="PTHR30329:SF20">
    <property type="entry name" value="EXPORTED PROTEIN"/>
    <property type="match status" value="1"/>
</dbReference>
<evidence type="ECO:0000256" key="2">
    <source>
        <dbReference type="ARBA" id="ARBA00008914"/>
    </source>
</evidence>
<dbReference type="CDD" id="cd07185">
    <property type="entry name" value="OmpA_C-like"/>
    <property type="match status" value="1"/>
</dbReference>
<comment type="similarity">
    <text evidence="2">Belongs to the MotB family.</text>
</comment>
<dbReference type="Proteomes" id="UP001595962">
    <property type="component" value="Unassembled WGS sequence"/>
</dbReference>
<feature type="domain" description="OmpA-like" evidence="10">
    <location>
        <begin position="148"/>
        <end position="268"/>
    </location>
</feature>
<sequence>MYRPRQSAVQHNDKTGAERWLISYADYMTLLFALFVVLFSLSSLKKEQIEAISQTLAGLFAAAQQGGSSLQPTGDAPVEATPEVQPIELNATGLEPNATGPSLLAQSSELQPLDESRRGSPLVELETEMRQSLKELTESGLAKIQRNDDWLTIELSSSMLFSSGSATPNNSARTVMQALTELLQRHQNYLRVRGYTDSEPIHNELFPSNWELSVARATAILRLLQDFGINPGRLAAEGYGQYSPFADNSDAKGRAENRKVVIAVSRFAYQAPMQNEPEATSVPQDATVGSGAAVQEPEDVRIRVIRLPHGGIRISTRPPEPGEAEEPPTK</sequence>
<evidence type="ECO:0000256" key="1">
    <source>
        <dbReference type="ARBA" id="ARBA00004162"/>
    </source>
</evidence>
<dbReference type="PANTHER" id="PTHR30329">
    <property type="entry name" value="STATOR ELEMENT OF FLAGELLAR MOTOR COMPLEX"/>
    <property type="match status" value="1"/>
</dbReference>
<dbReference type="Pfam" id="PF00691">
    <property type="entry name" value="OmpA"/>
    <property type="match status" value="1"/>
</dbReference>
<comment type="subcellular location">
    <subcellularLocation>
        <location evidence="1">Cell membrane</location>
        <topology evidence="1">Single-pass membrane protein</topology>
    </subcellularLocation>
</comment>
<dbReference type="PROSITE" id="PS51123">
    <property type="entry name" value="OMPA_2"/>
    <property type="match status" value="1"/>
</dbReference>
<name>A0ABV9JRJ6_9GAMM</name>
<evidence type="ECO:0000313" key="11">
    <source>
        <dbReference type="EMBL" id="MFC4656883.1"/>
    </source>
</evidence>